<feature type="binding site" evidence="5">
    <location>
        <position position="183"/>
    </location>
    <ligand>
        <name>S-adenosyl-L-methionine</name>
        <dbReference type="ChEBI" id="CHEBI:59789"/>
    </ligand>
</feature>
<feature type="binding site" evidence="5">
    <location>
        <position position="196"/>
    </location>
    <ligand>
        <name>S-adenosyl-L-methionine</name>
        <dbReference type="ChEBI" id="CHEBI:59789"/>
    </ligand>
</feature>
<protein>
    <recommendedName>
        <fullName evidence="5">Release factor glutamine methyltransferase</fullName>
        <shortName evidence="5">RF MTase</shortName>
        <ecNumber evidence="5">2.1.1.297</ecNumber>
    </recommendedName>
    <alternativeName>
        <fullName evidence="5">N5-glutamine methyltransferase PrmC</fullName>
    </alternativeName>
    <alternativeName>
        <fullName evidence="5">Protein-(glutamine-N5) MTase PrmC</fullName>
    </alternativeName>
    <alternativeName>
        <fullName evidence="5">Protein-glutamine N-methyltransferase PrmC</fullName>
    </alternativeName>
</protein>
<evidence type="ECO:0000256" key="2">
    <source>
        <dbReference type="ARBA" id="ARBA00022679"/>
    </source>
</evidence>
<comment type="function">
    <text evidence="5">Methylates the class 1 translation termination release factors RF1/PrfA and RF2/PrfB on the glutamine residue of the universally conserved GGQ motif.</text>
</comment>
<evidence type="ECO:0000256" key="3">
    <source>
        <dbReference type="ARBA" id="ARBA00022691"/>
    </source>
</evidence>
<dbReference type="PANTHER" id="PTHR18895:SF74">
    <property type="entry name" value="MTRF1L RELEASE FACTOR GLUTAMINE METHYLTRANSFERASE"/>
    <property type="match status" value="1"/>
</dbReference>
<dbReference type="RefSeq" id="WP_266347810.1">
    <property type="nucleotide sequence ID" value="NZ_JAPKNG010000002.1"/>
</dbReference>
<sequence>MSDGGATLGSIRRMAARRLAAALSSDDTPALDARLLIAAAVGLDADRLVLADYRAVTPAEAAVIERYLERRIAGEPVARIIGAKEFWGLPFVLAPETLVPRPDTETLVEAVLAYFDRRGGRERPFTLVDIGTGTGAILISLLTELPSTVGIGVDLSEGAARQARDNAEALGVADRSLFIKGLWGLAAGQADVIVSNPPYIVSSIIETLDATVKDHDPRLALDGGPDGLDAYRAIIADLDRIMAPGGAAFLEIGYDQAATVAALLAEGGFEAMVHRDLAGHDRVLEISRVSDGITIGSLGVIE</sequence>
<feature type="binding site" evidence="5">
    <location>
        <begin position="131"/>
        <end position="135"/>
    </location>
    <ligand>
        <name>S-adenosyl-L-methionine</name>
        <dbReference type="ChEBI" id="CHEBI:59789"/>
    </ligand>
</feature>
<dbReference type="InterPro" id="IPR050320">
    <property type="entry name" value="N5-glutamine_MTase"/>
</dbReference>
<feature type="binding site" evidence="5">
    <location>
        <position position="154"/>
    </location>
    <ligand>
        <name>S-adenosyl-L-methionine</name>
        <dbReference type="ChEBI" id="CHEBI:59789"/>
    </ligand>
</feature>
<dbReference type="InterPro" id="IPR004556">
    <property type="entry name" value="HemK-like"/>
</dbReference>
<dbReference type="HAMAP" id="MF_02126">
    <property type="entry name" value="RF_methyltr_PrmC"/>
    <property type="match status" value="1"/>
</dbReference>
<evidence type="ECO:0000259" key="6">
    <source>
        <dbReference type="Pfam" id="PF05175"/>
    </source>
</evidence>
<comment type="similarity">
    <text evidence="5">Belongs to the protein N5-glutamine methyltransferase family. PrmC subfamily.</text>
</comment>
<evidence type="ECO:0000256" key="4">
    <source>
        <dbReference type="ARBA" id="ARBA00048391"/>
    </source>
</evidence>
<evidence type="ECO:0000259" key="7">
    <source>
        <dbReference type="Pfam" id="PF17827"/>
    </source>
</evidence>
<dbReference type="PROSITE" id="PS00092">
    <property type="entry name" value="N6_MTASE"/>
    <property type="match status" value="1"/>
</dbReference>
<feature type="binding site" evidence="5">
    <location>
        <begin position="196"/>
        <end position="199"/>
    </location>
    <ligand>
        <name>substrate</name>
    </ligand>
</feature>
<dbReference type="InterPro" id="IPR029063">
    <property type="entry name" value="SAM-dependent_MTases_sf"/>
</dbReference>
<dbReference type="InterPro" id="IPR007848">
    <property type="entry name" value="Small_mtfrase_dom"/>
</dbReference>
<evidence type="ECO:0000256" key="5">
    <source>
        <dbReference type="HAMAP-Rule" id="MF_02126"/>
    </source>
</evidence>
<dbReference type="CDD" id="cd02440">
    <property type="entry name" value="AdoMet_MTases"/>
    <property type="match status" value="1"/>
</dbReference>
<dbReference type="EMBL" id="JAUSVO010000002">
    <property type="protein sequence ID" value="MDQ0436866.1"/>
    <property type="molecule type" value="Genomic_DNA"/>
</dbReference>
<dbReference type="Gene3D" id="1.10.8.10">
    <property type="entry name" value="DNA helicase RuvA subunit, C-terminal domain"/>
    <property type="match status" value="1"/>
</dbReference>
<reference evidence="8 9" key="1">
    <citation type="submission" date="2023-07" db="EMBL/GenBank/DDBJ databases">
        <title>Genomic Encyclopedia of Type Strains, Phase IV (KMG-IV): sequencing the most valuable type-strain genomes for metagenomic binning, comparative biology and taxonomic classification.</title>
        <authorList>
            <person name="Goeker M."/>
        </authorList>
    </citation>
    <scope>NUCLEOTIDE SEQUENCE [LARGE SCALE GENOMIC DNA]</scope>
    <source>
        <strain evidence="8 9">B6-8</strain>
    </source>
</reference>
<dbReference type="SUPFAM" id="SSF53335">
    <property type="entry name" value="S-adenosyl-L-methionine-dependent methyltransferases"/>
    <property type="match status" value="1"/>
</dbReference>
<proteinExistence type="inferred from homology"/>
<dbReference type="EC" id="2.1.1.297" evidence="5"/>
<dbReference type="InterPro" id="IPR002052">
    <property type="entry name" value="DNA_methylase_N6_adenine_CS"/>
</dbReference>
<dbReference type="Pfam" id="PF05175">
    <property type="entry name" value="MTS"/>
    <property type="match status" value="1"/>
</dbReference>
<gene>
    <name evidence="5" type="primary">prmC</name>
    <name evidence="8" type="ORF">QO014_001251</name>
</gene>
<dbReference type="GO" id="GO:0102559">
    <property type="term" value="F:peptide chain release factor N(5)-glutamine methyltransferase activity"/>
    <property type="evidence" value="ECO:0007669"/>
    <property type="project" value="UniProtKB-EC"/>
</dbReference>
<dbReference type="Gene3D" id="3.40.50.150">
    <property type="entry name" value="Vaccinia Virus protein VP39"/>
    <property type="match status" value="1"/>
</dbReference>
<evidence type="ECO:0000313" key="8">
    <source>
        <dbReference type="EMBL" id="MDQ0436866.1"/>
    </source>
</evidence>
<dbReference type="GO" id="GO:0032259">
    <property type="term" value="P:methylation"/>
    <property type="evidence" value="ECO:0007669"/>
    <property type="project" value="UniProtKB-KW"/>
</dbReference>
<keyword evidence="3 5" id="KW-0949">S-adenosyl-L-methionine</keyword>
<keyword evidence="2 5" id="KW-0808">Transferase</keyword>
<organism evidence="8 9">
    <name type="scientific">Kaistia dalseonensis</name>
    <dbReference type="NCBI Taxonomy" id="410840"/>
    <lineage>
        <taxon>Bacteria</taxon>
        <taxon>Pseudomonadati</taxon>
        <taxon>Pseudomonadota</taxon>
        <taxon>Alphaproteobacteria</taxon>
        <taxon>Hyphomicrobiales</taxon>
        <taxon>Kaistiaceae</taxon>
        <taxon>Kaistia</taxon>
    </lineage>
</organism>
<keyword evidence="9" id="KW-1185">Reference proteome</keyword>
<dbReference type="InterPro" id="IPR040758">
    <property type="entry name" value="PrmC_N"/>
</dbReference>
<dbReference type="InterPro" id="IPR019874">
    <property type="entry name" value="RF_methyltr_PrmC"/>
</dbReference>
<evidence type="ECO:0000313" key="9">
    <source>
        <dbReference type="Proteomes" id="UP001241603"/>
    </source>
</evidence>
<accession>A0ABU0H3J1</accession>
<dbReference type="Pfam" id="PF17827">
    <property type="entry name" value="PrmC_N"/>
    <property type="match status" value="1"/>
</dbReference>
<comment type="caution">
    <text evidence="8">The sequence shown here is derived from an EMBL/GenBank/DDBJ whole genome shotgun (WGS) entry which is preliminary data.</text>
</comment>
<dbReference type="NCBIfam" id="TIGR00536">
    <property type="entry name" value="hemK_fam"/>
    <property type="match status" value="1"/>
</dbReference>
<feature type="domain" description="Release factor glutamine methyltransferase N-terminal" evidence="7">
    <location>
        <begin position="13"/>
        <end position="82"/>
    </location>
</feature>
<comment type="catalytic activity">
    <reaction evidence="4 5">
        <text>L-glutaminyl-[peptide chain release factor] + S-adenosyl-L-methionine = N(5)-methyl-L-glutaminyl-[peptide chain release factor] + S-adenosyl-L-homocysteine + H(+)</text>
        <dbReference type="Rhea" id="RHEA:42896"/>
        <dbReference type="Rhea" id="RHEA-COMP:10271"/>
        <dbReference type="Rhea" id="RHEA-COMP:10272"/>
        <dbReference type="ChEBI" id="CHEBI:15378"/>
        <dbReference type="ChEBI" id="CHEBI:30011"/>
        <dbReference type="ChEBI" id="CHEBI:57856"/>
        <dbReference type="ChEBI" id="CHEBI:59789"/>
        <dbReference type="ChEBI" id="CHEBI:61891"/>
        <dbReference type="EC" id="2.1.1.297"/>
    </reaction>
</comment>
<evidence type="ECO:0000256" key="1">
    <source>
        <dbReference type="ARBA" id="ARBA00022603"/>
    </source>
</evidence>
<dbReference type="Proteomes" id="UP001241603">
    <property type="component" value="Unassembled WGS sequence"/>
</dbReference>
<name>A0ABU0H3J1_9HYPH</name>
<dbReference type="NCBIfam" id="TIGR03534">
    <property type="entry name" value="RF_mod_PrmC"/>
    <property type="match status" value="1"/>
</dbReference>
<keyword evidence="1 5" id="KW-0489">Methyltransferase</keyword>
<dbReference type="PANTHER" id="PTHR18895">
    <property type="entry name" value="HEMK METHYLTRANSFERASE"/>
    <property type="match status" value="1"/>
</dbReference>
<feature type="domain" description="Methyltransferase small" evidence="6">
    <location>
        <begin position="126"/>
        <end position="201"/>
    </location>
</feature>